<dbReference type="OrthoDB" id="292501at2157"/>
<dbReference type="AlphaFoldDB" id="A0A0D6JQN2"/>
<gene>
    <name evidence="2" type="ORF">BN996_01351</name>
</gene>
<keyword evidence="1" id="KW-1133">Transmembrane helix</keyword>
<evidence type="ECO:0000313" key="2">
    <source>
        <dbReference type="EMBL" id="CQR49875.1"/>
    </source>
</evidence>
<dbReference type="EMBL" id="CSTE01000002">
    <property type="protein sequence ID" value="CQR49875.1"/>
    <property type="molecule type" value="Genomic_DNA"/>
</dbReference>
<accession>A0A0D6JQN2</accession>
<name>A0A0D6JQN2_9EURY</name>
<evidence type="ECO:0000256" key="1">
    <source>
        <dbReference type="SAM" id="Phobius"/>
    </source>
</evidence>
<feature type="transmembrane region" description="Helical" evidence="1">
    <location>
        <begin position="39"/>
        <end position="60"/>
    </location>
</feature>
<keyword evidence="3" id="KW-1185">Reference proteome</keyword>
<keyword evidence="1" id="KW-0812">Transmembrane</keyword>
<dbReference type="Proteomes" id="UP000198902">
    <property type="component" value="Unassembled WGS sequence"/>
</dbReference>
<evidence type="ECO:0000313" key="3">
    <source>
        <dbReference type="Proteomes" id="UP000198902"/>
    </source>
</evidence>
<feature type="transmembrane region" description="Helical" evidence="1">
    <location>
        <begin position="7"/>
        <end position="27"/>
    </location>
</feature>
<feature type="transmembrane region" description="Helical" evidence="1">
    <location>
        <begin position="93"/>
        <end position="112"/>
    </location>
</feature>
<reference evidence="3" key="1">
    <citation type="submission" date="2015-03" db="EMBL/GenBank/DDBJ databases">
        <authorList>
            <person name="Urmite Genomes"/>
        </authorList>
    </citation>
    <scope>NUCLEOTIDE SEQUENCE [LARGE SCALE GENOMIC DNA]</scope>
    <source>
        <strain evidence="3">Arc-Hr</strain>
    </source>
</reference>
<sequence length="129" mass="14552">MNKRIGIAVAIGVINAVIVYFNGYYLLNLSMDAEGPQRLLYNFLQIFGMFVLGAGSSYLLLRYKLILPGMLAIVFTSYSLYDHFSPSMESFTPLYLGVWFVFVVFVGIVAIFEYGIRRGLSIYPPNPLI</sequence>
<organism evidence="2 3">
    <name type="scientific">Haloferax massiliensis</name>
    <dbReference type="NCBI Taxonomy" id="1476858"/>
    <lineage>
        <taxon>Archaea</taxon>
        <taxon>Methanobacteriati</taxon>
        <taxon>Methanobacteriota</taxon>
        <taxon>Stenosarchaea group</taxon>
        <taxon>Halobacteria</taxon>
        <taxon>Halobacteriales</taxon>
        <taxon>Haloferacaceae</taxon>
        <taxon>Haloferax</taxon>
    </lineage>
</organism>
<protein>
    <submittedName>
        <fullName evidence="2">Uncharacterized protein</fullName>
    </submittedName>
</protein>
<keyword evidence="1" id="KW-0472">Membrane</keyword>
<proteinExistence type="predicted"/>